<dbReference type="InterPro" id="IPR039867">
    <property type="entry name" value="Furry/Tao3/Mor2"/>
</dbReference>
<evidence type="ECO:0000313" key="6">
    <source>
        <dbReference type="Proteomes" id="UP000245942"/>
    </source>
</evidence>
<organism evidence="5 6">
    <name type="scientific">Pseudomicrostroma glucosiphilum</name>
    <dbReference type="NCBI Taxonomy" id="1684307"/>
    <lineage>
        <taxon>Eukaryota</taxon>
        <taxon>Fungi</taxon>
        <taxon>Dikarya</taxon>
        <taxon>Basidiomycota</taxon>
        <taxon>Ustilaginomycotina</taxon>
        <taxon>Exobasidiomycetes</taxon>
        <taxon>Microstromatales</taxon>
        <taxon>Microstromatales incertae sedis</taxon>
        <taxon>Pseudomicrostroma</taxon>
    </lineage>
</organism>
<feature type="compositionally biased region" description="Gly residues" evidence="1">
    <location>
        <begin position="2681"/>
        <end position="2699"/>
    </location>
</feature>
<evidence type="ECO:0008006" key="7">
    <source>
        <dbReference type="Google" id="ProtNLM"/>
    </source>
</evidence>
<dbReference type="GO" id="GO:0000902">
    <property type="term" value="P:cell morphogenesis"/>
    <property type="evidence" value="ECO:0007669"/>
    <property type="project" value="InterPro"/>
</dbReference>
<dbReference type="Pfam" id="PF14222">
    <property type="entry name" value="MOR2-PAG1_N"/>
    <property type="match status" value="1"/>
</dbReference>
<dbReference type="OrthoDB" id="6287725at2759"/>
<evidence type="ECO:0000259" key="3">
    <source>
        <dbReference type="Pfam" id="PF14225"/>
    </source>
</evidence>
<dbReference type="RefSeq" id="XP_025351120.1">
    <property type="nucleotide sequence ID" value="XM_025491402.1"/>
</dbReference>
<name>A0A316UFG8_9BASI</name>
<dbReference type="InterPro" id="IPR025481">
    <property type="entry name" value="Cell_Morphogen_C"/>
</dbReference>
<feature type="domain" description="Cell morphogenesis protein C-terminal" evidence="3">
    <location>
        <begin position="2129"/>
        <end position="2381"/>
    </location>
</feature>
<dbReference type="Pfam" id="PF14228">
    <property type="entry name" value="MOR2-PAG1_mid"/>
    <property type="match status" value="3"/>
</dbReference>
<dbReference type="Proteomes" id="UP000245942">
    <property type="component" value="Unassembled WGS sequence"/>
</dbReference>
<proteinExistence type="predicted"/>
<feature type="region of interest" description="Disordered" evidence="1">
    <location>
        <begin position="1"/>
        <end position="287"/>
    </location>
</feature>
<feature type="domain" description="Cell morphogenesis central region" evidence="4">
    <location>
        <begin position="1607"/>
        <end position="1839"/>
    </location>
</feature>
<feature type="compositionally biased region" description="Acidic residues" evidence="1">
    <location>
        <begin position="2593"/>
        <end position="2605"/>
    </location>
</feature>
<feature type="compositionally biased region" description="Low complexity" evidence="1">
    <location>
        <begin position="27"/>
        <end position="40"/>
    </location>
</feature>
<protein>
    <recommendedName>
        <fullName evidence="7">Cell morphogenesis protein</fullName>
    </recommendedName>
</protein>
<dbReference type="Pfam" id="PF14225">
    <property type="entry name" value="MOR2-PAG1_C"/>
    <property type="match status" value="1"/>
</dbReference>
<feature type="compositionally biased region" description="Polar residues" evidence="1">
    <location>
        <begin position="124"/>
        <end position="152"/>
    </location>
</feature>
<dbReference type="InterPro" id="IPR029473">
    <property type="entry name" value="MOR2-PAG1_mid"/>
</dbReference>
<dbReference type="InterPro" id="IPR025614">
    <property type="entry name" value="Cell_morpho_N"/>
</dbReference>
<accession>A0A316UFG8</accession>
<gene>
    <name evidence="5" type="ORF">BCV69DRAFT_279866</name>
</gene>
<feature type="compositionally biased region" description="Low complexity" evidence="1">
    <location>
        <begin position="164"/>
        <end position="193"/>
    </location>
</feature>
<feature type="domain" description="Cell morphogenesis protein N-terminal" evidence="2">
    <location>
        <begin position="481"/>
        <end position="1067"/>
    </location>
</feature>
<dbReference type="PANTHER" id="PTHR12295:SF30">
    <property type="entry name" value="PROTEIN FURRY"/>
    <property type="match status" value="1"/>
</dbReference>
<dbReference type="InterPro" id="IPR016024">
    <property type="entry name" value="ARM-type_fold"/>
</dbReference>
<sequence length="2733" mass="296149">MEGAQISIPDLDDDEIFNNLPQPAFATTSVSGPAASVSGSDLGRGSFELAGPSRPWLSHGRSGSGTSGESSLMGAEGSGGDALTQPNGKASSGPWAFPRKTSFASLKAAIKGGGSGNAPPSSSQLAEASSARPSFSKAPSGSVATLSTTPKKSGSLPYSHHGRSQSQVSGSQSRSQGQAAQPPSASSSSAYPSHRTHGQQASFYSEQSAGTGTGSSGAGYPAQPPLPAFPEQFHTNSNAGTSYALPLRPSESESALLPPRPSGEYLEGDLGHSQQSPATHFDPHGKYQSDGDLAGYGWVNGPSQTGPNYFSPMAAAAAAAARSASAGPSKLGTLPNGIGSPNPRTPSEYALNVLMSRYLTRTRIKVQGVLNHGMSAEPLLEQSFGHRVDEEFEALLASIAHVSRSNPKLVVESLFSWQAMHIDSPVDAETVRRAMSEAAHLNASQQSIAAAAVAGSNSNGGAQTSGIGGGVKDIATILSRRRFLACTYILSRTLIEVSKQLQPGALGESSLNSFLSNVFELLQDCSRNRLPKSMMQNTAFEEVSRLLGELSKKYFMPIGDRFISMLEHCAKLPPSKNVELSQETAVLGMRHLSITVFPMETFEEGAEFLETIARFFAGAHGQRVKCAYAETLTHLILPVAQSASAEINHPTWQKAMDIVGPRAYTMATKPRYWPIAYPLYVATLCGSSDDTFSQGFAGAGNWGWTTCLESALPRLKDRNLRPIVLNAALRLIWVYMFRCRESTTTTTKRLGAFFRQWFPATRPAVIIGAETSHAPHVAMLHLVLYRHFEFGRDLILEFLRHSALSGSTLSLQTDVLTPPRMIAAIRAVMMVLDAHVKGESPPFPSSADFGRYDLVDFNGMGDELPDSFSSPKPDIGDAQIKFNDLIGKIALICDHQVATTTVFDESVIVLRGGPVSHGVGSTIPGTQSMASMAALVDHERHIMRQHPRTKLTVAYVREQQPYVDLLRACFESWPRCLASSIPFASVLSVLFRATFSADPDLGDAASQTLRRIAQQRSNGAAAVVSGFGRFIFRTNTIFWETHPHQISLLPKVEAAVKVWLDFLNIWLGQLRASQADGEQGVDAKMERTSAWAINDEVEAYGLLLLCSGHRPLRRLAISTLRIVSILDEAFATPGGDVRAGAGAPGVDGFPAVAEPTRIIHLLDLPCRTFCNVDDSRLNADQRQKVTEWNRNNSMNPLSDLAESDLSIEHSLWQHVLPRFLRNCLERFPTTVAVFRSHVTNRLLSMDSAVGIAAGLVPRAPTMHGGSTVRSIPASPAASLGLAPTSQSTASPADQSLMTEHWKMYILALCTTTTSTEGSRGAVNTAAQWRQQQSGEVDASERVIAARDLFQKLVPFLASDQAKFREAAVMALGNINLNLYRTLLETLQSVSSQINEGGRNRSMGRTTASARRHTRLRTALAHVVQLTSSHMSGDSTLSDTAIMNLVIGWVKDTFNFLIAKEVELDWDFQLLRRYFCGVVEDLYRGLASRNECDRFFPFTTRLRMFRMFADWYAYSQSARDGPSKLANLLASVAGQARDEKQREHTITTLRDETQALSFHASDAMATMCMGPIKDKVTPTTNTPFEPTWLVVWLEGLFKSPSPINQGVARRALHAVLQQNPSNAELVNAAIVSSFHELDKLRAPQSLFACLCESIVSLNSVEVPLHHVFCLGLTKLGHPDTELRRKAFALVEWTVKKNMPDLSLHDIEVGVNSPLPATYLRAQREVSAYLAHHFSSLKVAMVCEFTLRLNVIDASRRSTTLGLLPDWLRSIDLLQGAEQAGGDNSLTYCSMLVLSNLLFLTIKHGDEHNFEIQDAWASLAEGGQILLNANAIIKFLVEQGLCYPTPSFVVQAKRVVSCLSHTIIGPLMFDELCAFIEPTTMIPVPQSEIAVQTSTAEHATLYRAALTSVLPEPSSRMVFSPGQLALLFIGELTYERSDRLSTKLPSLLHAIFVQIDSFVPFMQEQVVGMFEQLLRSMAAMSAVAVLQAGEMSAKAQVENLCTNWTFWSHDDSEVVFDEMKTPRSMRILLTETLNILQPLAPDLAEQWGNIALFWATSGPVRHLACRSFQAFRILLPFATPTMLADMLGRLSNTISDPNAGIQSFSLEILYTLTALVRWTDDSEDQQHLFSQTFWAAVACLSTVNEGEFEVAIDMLDGLLDKLDIGEPEVISLLLSKLPEGWEGERGAIQPLVLRGLRSSVTSATSFKVLSRLAKIQDCTLIDASPDDRLAFLFVNALPWFLQSTDALAQARDEAVLTLAEDIATLAEARGKADLARVASSIAKARFRTKDDLVRQAINCVRANFLPRLAPRLAVSLLGLTLNQHEWLRNQTMQVLKIFFQVVDTRSDEFARLGSELLMPLLRLLSTPLAAQALEVLDEPIAIHGGPAANQILRMSLQWGNPSRRREQASDAAIFGAPDDSGWAVANPQELTSRTRINVQAVFKMCEMTLDVAPVSMVDFVNEDYGMVEDGQDYLLSGSGAGISMSSDVDGTTGDTIEGVGLGDLVNQLQDLSSFFADDQGSAGDLTESSASLTMTEADGRYRGPQGNARVLASSGMPNANGRARYGGGNRHYGQTLPEEDEGESEHNDNDVALASDDEDEDDQDQDTTLDAARTTPLPPTADNSFTVLGGLPMDAAPSSRSTAGPTHRPKQSSGSEAFDPDLMQGAARTPIAEELSGWDRGATAGGRGGPWREVAGGGGAKGNRRSFFYRKASTDGGSGGSGSGATHSPVGPDYS</sequence>
<evidence type="ECO:0000259" key="4">
    <source>
        <dbReference type="Pfam" id="PF14228"/>
    </source>
</evidence>
<dbReference type="STRING" id="1684307.A0A316UFG8"/>
<dbReference type="EMBL" id="KZ819321">
    <property type="protein sequence ID" value="PWN23960.1"/>
    <property type="molecule type" value="Genomic_DNA"/>
</dbReference>
<dbReference type="SUPFAM" id="SSF48371">
    <property type="entry name" value="ARM repeat"/>
    <property type="match status" value="1"/>
</dbReference>
<dbReference type="GO" id="GO:0030427">
    <property type="term" value="C:site of polarized growth"/>
    <property type="evidence" value="ECO:0007669"/>
    <property type="project" value="TreeGrafter"/>
</dbReference>
<feature type="domain" description="Cell morphogenesis central region" evidence="4">
    <location>
        <begin position="1341"/>
        <end position="1601"/>
    </location>
</feature>
<dbReference type="GeneID" id="37013136"/>
<feature type="domain" description="Cell morphogenesis central region" evidence="4">
    <location>
        <begin position="1916"/>
        <end position="2096"/>
    </location>
</feature>
<evidence type="ECO:0000313" key="5">
    <source>
        <dbReference type="EMBL" id="PWN23960.1"/>
    </source>
</evidence>
<reference evidence="5 6" key="1">
    <citation type="journal article" date="2018" name="Mol. Biol. Evol.">
        <title>Broad Genomic Sampling Reveals a Smut Pathogenic Ancestry of the Fungal Clade Ustilaginomycotina.</title>
        <authorList>
            <person name="Kijpornyongpan T."/>
            <person name="Mondo S.J."/>
            <person name="Barry K."/>
            <person name="Sandor L."/>
            <person name="Lee J."/>
            <person name="Lipzen A."/>
            <person name="Pangilinan J."/>
            <person name="LaButti K."/>
            <person name="Hainaut M."/>
            <person name="Henrissat B."/>
            <person name="Grigoriev I.V."/>
            <person name="Spatafora J.W."/>
            <person name="Aime M.C."/>
        </authorList>
    </citation>
    <scope>NUCLEOTIDE SEQUENCE [LARGE SCALE GENOMIC DNA]</scope>
    <source>
        <strain evidence="5 6">MCA 4718</strain>
    </source>
</reference>
<dbReference type="GO" id="GO:0005938">
    <property type="term" value="C:cell cortex"/>
    <property type="evidence" value="ECO:0007669"/>
    <property type="project" value="TreeGrafter"/>
</dbReference>
<feature type="compositionally biased region" description="Polar residues" evidence="1">
    <location>
        <begin position="198"/>
        <end position="207"/>
    </location>
</feature>
<evidence type="ECO:0000259" key="2">
    <source>
        <dbReference type="Pfam" id="PF14222"/>
    </source>
</evidence>
<dbReference type="PANTHER" id="PTHR12295">
    <property type="entry name" value="FURRY-RELATED"/>
    <property type="match status" value="1"/>
</dbReference>
<feature type="region of interest" description="Disordered" evidence="1">
    <location>
        <begin position="2516"/>
        <end position="2733"/>
    </location>
</feature>
<keyword evidence="6" id="KW-1185">Reference proteome</keyword>
<evidence type="ECO:0000256" key="1">
    <source>
        <dbReference type="SAM" id="MobiDB-lite"/>
    </source>
</evidence>